<protein>
    <submittedName>
        <fullName evidence="2">Uncharacterized protein</fullName>
    </submittedName>
</protein>
<evidence type="ECO:0000256" key="1">
    <source>
        <dbReference type="SAM" id="Phobius"/>
    </source>
</evidence>
<accession>A0A8B3CVF6</accession>
<name>A0A8B3CVF6_9LEPT</name>
<dbReference type="AlphaFoldDB" id="A0A8B3CVF6"/>
<keyword evidence="1" id="KW-0812">Transmembrane</keyword>
<sequence length="72" mass="8788">MFCKKETLKYRVFEFRDDLSVFIFVSVLIFFVSKFFLKNLRIKCEVEYSEFQRNSKVENSFVILLGEMAKRR</sequence>
<dbReference type="Proteomes" id="UP000266669">
    <property type="component" value="Unassembled WGS sequence"/>
</dbReference>
<keyword evidence="1" id="KW-1133">Transmembrane helix</keyword>
<evidence type="ECO:0000313" key="3">
    <source>
        <dbReference type="Proteomes" id="UP000266669"/>
    </source>
</evidence>
<organism evidence="2 3">
    <name type="scientific">Leptospira stimsonii</name>
    <dbReference type="NCBI Taxonomy" id="2202203"/>
    <lineage>
        <taxon>Bacteria</taxon>
        <taxon>Pseudomonadati</taxon>
        <taxon>Spirochaetota</taxon>
        <taxon>Spirochaetia</taxon>
        <taxon>Leptospirales</taxon>
        <taxon>Leptospiraceae</taxon>
        <taxon>Leptospira</taxon>
    </lineage>
</organism>
<evidence type="ECO:0000313" key="2">
    <source>
        <dbReference type="EMBL" id="RHX88208.1"/>
    </source>
</evidence>
<proteinExistence type="predicted"/>
<reference evidence="3" key="1">
    <citation type="submission" date="2018-05" db="EMBL/GenBank/DDBJ databases">
        <title>Leptospira yasudae sp. nov. and Leptospira stimsonii sp. nov., two pathogenic species of the genus Leptospira isolated from environmental sources.</title>
        <authorList>
            <person name="Casanovas-Massana A."/>
            <person name="Hamond C."/>
            <person name="Santos L.A."/>
            <person name="Hacker K.P."/>
            <person name="Balassiano I."/>
            <person name="Medeiros M.A."/>
            <person name="Reis M.G."/>
            <person name="Ko A.I."/>
            <person name="Wunder E.A."/>
        </authorList>
    </citation>
    <scope>NUCLEOTIDE SEQUENCE [LARGE SCALE GENOMIC DNA]</scope>
    <source>
        <strain evidence="3">AMB6-RJ</strain>
    </source>
</reference>
<comment type="caution">
    <text evidence="2">The sequence shown here is derived from an EMBL/GenBank/DDBJ whole genome shotgun (WGS) entry which is preliminary data.</text>
</comment>
<feature type="transmembrane region" description="Helical" evidence="1">
    <location>
        <begin position="19"/>
        <end position="37"/>
    </location>
</feature>
<dbReference type="EMBL" id="QHCS01000001">
    <property type="protein sequence ID" value="RHX88208.1"/>
    <property type="molecule type" value="Genomic_DNA"/>
</dbReference>
<gene>
    <name evidence="2" type="ORF">DLM78_04430</name>
</gene>
<keyword evidence="1" id="KW-0472">Membrane</keyword>